<sequence length="80" mass="9706">MKIAVFFMLTNKFFYKDLIFFILDIYKCPVLLLVPLYGENWSKKPIYSIMLLKYFIRVKKSLTITFFEYKCAFFISIAYL</sequence>
<protein>
    <submittedName>
        <fullName evidence="1">Uncharacterized protein</fullName>
    </submittedName>
</protein>
<dbReference type="AlphaFoldDB" id="A0A6C0CDS2"/>
<proteinExistence type="predicted"/>
<accession>A0A6C0CDS2</accession>
<evidence type="ECO:0000313" key="1">
    <source>
        <dbReference type="EMBL" id="QHT01839.1"/>
    </source>
</evidence>
<name>A0A6C0CDS2_9ZZZZ</name>
<dbReference type="EMBL" id="MN739382">
    <property type="protein sequence ID" value="QHT01839.1"/>
    <property type="molecule type" value="Genomic_DNA"/>
</dbReference>
<reference evidence="1" key="1">
    <citation type="journal article" date="2020" name="Nature">
        <title>Giant virus diversity and host interactions through global metagenomics.</title>
        <authorList>
            <person name="Schulz F."/>
            <person name="Roux S."/>
            <person name="Paez-Espino D."/>
            <person name="Jungbluth S."/>
            <person name="Walsh D.A."/>
            <person name="Denef V.J."/>
            <person name="McMahon K.D."/>
            <person name="Konstantinidis K.T."/>
            <person name="Eloe-Fadrosh E.A."/>
            <person name="Kyrpides N.C."/>
            <person name="Woyke T."/>
        </authorList>
    </citation>
    <scope>NUCLEOTIDE SEQUENCE</scope>
    <source>
        <strain evidence="1">GVMAG-M-3300020523-10</strain>
    </source>
</reference>
<organism evidence="1">
    <name type="scientific">viral metagenome</name>
    <dbReference type="NCBI Taxonomy" id="1070528"/>
    <lineage>
        <taxon>unclassified sequences</taxon>
        <taxon>metagenomes</taxon>
        <taxon>organismal metagenomes</taxon>
    </lineage>
</organism>